<keyword evidence="2" id="KW-0472">Membrane</keyword>
<evidence type="ECO:0000256" key="2">
    <source>
        <dbReference type="SAM" id="Phobius"/>
    </source>
</evidence>
<feature type="region of interest" description="Disordered" evidence="1">
    <location>
        <begin position="283"/>
        <end position="329"/>
    </location>
</feature>
<dbReference type="Proteomes" id="UP000265515">
    <property type="component" value="Unassembled WGS sequence"/>
</dbReference>
<feature type="compositionally biased region" description="Low complexity" evidence="1">
    <location>
        <begin position="687"/>
        <end position="703"/>
    </location>
</feature>
<organism evidence="3 4">
    <name type="scientific">Chara braunii</name>
    <name type="common">Braun's stonewort</name>
    <dbReference type="NCBI Taxonomy" id="69332"/>
    <lineage>
        <taxon>Eukaryota</taxon>
        <taxon>Viridiplantae</taxon>
        <taxon>Streptophyta</taxon>
        <taxon>Charophyceae</taxon>
        <taxon>Charales</taxon>
        <taxon>Characeae</taxon>
        <taxon>Chara</taxon>
    </lineage>
</organism>
<sequence>MADLYRRLPLLLLVALLLLIVVVIHIYFLGRVPGRKQTHRTPKRSTKMDKLQTKTMMSVGGGGSSRQRCNSAEGGKRPYDPALYSHLPSHEIPLPPSDDDVDDPRSSTVPLGSDSTQDWMGSQVYRHASTPTYTDLLEGRTPAGYDAGLVDLSFGLSFGLRSRSGEGLTHTVVVNPASASKHTSPSVRAVGPAASRGFVLPRRVALSTASVAASRTKTVGLAGCRTTTPGGAIDREGDDDERDTTEVVDRQFWDDERQQLHSTNTASITRGVARISVGAEDEFEDCAGGGGEEIAADDDGDDNDEDDDGEMEIRSVGRKRGGSTARTKMGVTSRKAVDCGKKWDNLYQQFKSVHKFMGESGKPNFFTLTPGERRERGFDLRMDERVYSEMKAMSGGDHTIHPTNFVDTGALGGVQLPGTVRGRNESGGSDVGGGGQSDDRGSTRDSSFSGGGGGGAGKRKNVRQQTFEAMADVMKEHGALMSMTVDSASKRQCSILTRQCDILEREIQVQKDHYEKADQANFMIQAPQLFAFGMHFFVDDMAPRGASGKAKRNSGSGDGGETQKGRGHIPKSKRSRFDHDSSEHSGDLHGEEESMVDAQGADVMKRLGFGRDGVSRDQLAALKQGLVGGVAVSLARTPKSAGIVMTDAHVARQVPPKVGHVAPCQPIPALQAGTLGVEKTPSAQKVDTTARGGRTAAADNTTGSGVAEDSVMVKNGVKEDDLEERSKLWIDCDAFWGQGPGKPLREAVGDCTDYFVAIANGDAGAEPPSMLVMSPNDVPRFKIDHPAQCEPALRRVRNVEKVVLRAIYGRIFKSSSRSTSFAPAESYVTVDFATDVAQAVWQALEWSKVVSPALVYHTLVMKMDVPLWFVGVKFVDRPEDDDMAARQEATVLRLADCWTNAVWCGQWADGGRVKQDRLTRLADCLRVLLSACMWIMRMGGDDDRSHYEASFYASMVAKPTLIVAGSCIVN</sequence>
<feature type="compositionally biased region" description="Acidic residues" evidence="1">
    <location>
        <begin position="294"/>
        <end position="310"/>
    </location>
</feature>
<dbReference type="EMBL" id="BFEA01000026">
    <property type="protein sequence ID" value="GBG62124.1"/>
    <property type="molecule type" value="Genomic_DNA"/>
</dbReference>
<protein>
    <submittedName>
        <fullName evidence="3">Uncharacterized protein</fullName>
    </submittedName>
</protein>
<feature type="region of interest" description="Disordered" evidence="1">
    <location>
        <begin position="222"/>
        <end position="244"/>
    </location>
</feature>
<gene>
    <name evidence="3" type="ORF">CBR_g29324</name>
</gene>
<feature type="compositionally biased region" description="Basic and acidic residues" evidence="1">
    <location>
        <begin position="575"/>
        <end position="592"/>
    </location>
</feature>
<dbReference type="PANTHER" id="PTHR33492:SF11">
    <property type="entry name" value="OS04G0670900 PROTEIN"/>
    <property type="match status" value="1"/>
</dbReference>
<accession>A0A388JWE6</accession>
<feature type="region of interest" description="Disordered" evidence="1">
    <location>
        <begin position="681"/>
        <end position="704"/>
    </location>
</feature>
<dbReference type="Gramene" id="GBG62124">
    <property type="protein sequence ID" value="GBG62124"/>
    <property type="gene ID" value="CBR_g29324"/>
</dbReference>
<keyword evidence="2" id="KW-0812">Transmembrane</keyword>
<feature type="region of interest" description="Disordered" evidence="1">
    <location>
        <begin position="409"/>
        <end position="462"/>
    </location>
</feature>
<dbReference type="PANTHER" id="PTHR33492">
    <property type="entry name" value="OSJNBA0043A12.37 PROTEIN-RELATED"/>
    <property type="match status" value="1"/>
</dbReference>
<feature type="compositionally biased region" description="Basic residues" evidence="1">
    <location>
        <begin position="35"/>
        <end position="45"/>
    </location>
</feature>
<keyword evidence="4" id="KW-1185">Reference proteome</keyword>
<feature type="region of interest" description="Disordered" evidence="1">
    <location>
        <begin position="35"/>
        <end position="118"/>
    </location>
</feature>
<name>A0A388JWE6_CHABU</name>
<evidence type="ECO:0000313" key="4">
    <source>
        <dbReference type="Proteomes" id="UP000265515"/>
    </source>
</evidence>
<dbReference type="AlphaFoldDB" id="A0A388JWE6"/>
<feature type="compositionally biased region" description="Basic residues" evidence="1">
    <location>
        <begin position="565"/>
        <end position="574"/>
    </location>
</feature>
<proteinExistence type="predicted"/>
<keyword evidence="2" id="KW-1133">Transmembrane helix</keyword>
<comment type="caution">
    <text evidence="3">The sequence shown here is derived from an EMBL/GenBank/DDBJ whole genome shotgun (WGS) entry which is preliminary data.</text>
</comment>
<evidence type="ECO:0000313" key="3">
    <source>
        <dbReference type="EMBL" id="GBG62124.1"/>
    </source>
</evidence>
<reference evidence="3 4" key="1">
    <citation type="journal article" date="2018" name="Cell">
        <title>The Chara Genome: Secondary Complexity and Implications for Plant Terrestrialization.</title>
        <authorList>
            <person name="Nishiyama T."/>
            <person name="Sakayama H."/>
            <person name="Vries J.D."/>
            <person name="Buschmann H."/>
            <person name="Saint-Marcoux D."/>
            <person name="Ullrich K.K."/>
            <person name="Haas F.B."/>
            <person name="Vanderstraeten L."/>
            <person name="Becker D."/>
            <person name="Lang D."/>
            <person name="Vosolsobe S."/>
            <person name="Rombauts S."/>
            <person name="Wilhelmsson P.K.I."/>
            <person name="Janitza P."/>
            <person name="Kern R."/>
            <person name="Heyl A."/>
            <person name="Rumpler F."/>
            <person name="Villalobos L.I.A.C."/>
            <person name="Clay J.M."/>
            <person name="Skokan R."/>
            <person name="Toyoda A."/>
            <person name="Suzuki Y."/>
            <person name="Kagoshima H."/>
            <person name="Schijlen E."/>
            <person name="Tajeshwar N."/>
            <person name="Catarino B."/>
            <person name="Hetherington A.J."/>
            <person name="Saltykova A."/>
            <person name="Bonnot C."/>
            <person name="Breuninger H."/>
            <person name="Symeonidi A."/>
            <person name="Radhakrishnan G.V."/>
            <person name="Van Nieuwerburgh F."/>
            <person name="Deforce D."/>
            <person name="Chang C."/>
            <person name="Karol K.G."/>
            <person name="Hedrich R."/>
            <person name="Ulvskov P."/>
            <person name="Glockner G."/>
            <person name="Delwiche C.F."/>
            <person name="Petrasek J."/>
            <person name="Van de Peer Y."/>
            <person name="Friml J."/>
            <person name="Beilby M."/>
            <person name="Dolan L."/>
            <person name="Kohara Y."/>
            <person name="Sugano S."/>
            <person name="Fujiyama A."/>
            <person name="Delaux P.-M."/>
            <person name="Quint M."/>
            <person name="TheiBen G."/>
            <person name="Hagemann M."/>
            <person name="Harholt J."/>
            <person name="Dunand C."/>
            <person name="Zachgo S."/>
            <person name="Langdale J."/>
            <person name="Maumus F."/>
            <person name="Straeten D.V.D."/>
            <person name="Gould S.B."/>
            <person name="Rensing S.A."/>
        </authorList>
    </citation>
    <scope>NUCLEOTIDE SEQUENCE [LARGE SCALE GENOMIC DNA]</scope>
    <source>
        <strain evidence="3 4">S276</strain>
    </source>
</reference>
<feature type="transmembrane region" description="Helical" evidence="2">
    <location>
        <begin position="12"/>
        <end position="30"/>
    </location>
</feature>
<feature type="region of interest" description="Disordered" evidence="1">
    <location>
        <begin position="545"/>
        <end position="595"/>
    </location>
</feature>
<evidence type="ECO:0000256" key="1">
    <source>
        <dbReference type="SAM" id="MobiDB-lite"/>
    </source>
</evidence>